<dbReference type="Pfam" id="PF02453">
    <property type="entry name" value="Reticulon"/>
    <property type="match status" value="1"/>
</dbReference>
<keyword evidence="2" id="KW-0812">Transmembrane</keyword>
<evidence type="ECO:0000313" key="8">
    <source>
        <dbReference type="Proteomes" id="UP000594263"/>
    </source>
</evidence>
<evidence type="ECO:0000256" key="4">
    <source>
        <dbReference type="ARBA" id="ARBA00022989"/>
    </source>
</evidence>
<feature type="domain" description="Reticulon" evidence="6">
    <location>
        <begin position="2"/>
        <end position="44"/>
    </location>
</feature>
<evidence type="ECO:0000256" key="2">
    <source>
        <dbReference type="ARBA" id="ARBA00022692"/>
    </source>
</evidence>
<dbReference type="AlphaFoldDB" id="A0A7N0TDX9"/>
<evidence type="ECO:0000256" key="3">
    <source>
        <dbReference type="ARBA" id="ARBA00022824"/>
    </source>
</evidence>
<dbReference type="EnsemblPlants" id="Kaladp0033s0344.1.v1.1">
    <property type="protein sequence ID" value="Kaladp0033s0344.1.v1.1"/>
    <property type="gene ID" value="Kaladp0033s0344.v1.1"/>
</dbReference>
<dbReference type="Proteomes" id="UP000594263">
    <property type="component" value="Unplaced"/>
</dbReference>
<organism evidence="7 8">
    <name type="scientific">Kalanchoe fedtschenkoi</name>
    <name type="common">Lavender scallops</name>
    <name type="synonym">South American air plant</name>
    <dbReference type="NCBI Taxonomy" id="63787"/>
    <lineage>
        <taxon>Eukaryota</taxon>
        <taxon>Viridiplantae</taxon>
        <taxon>Streptophyta</taxon>
        <taxon>Embryophyta</taxon>
        <taxon>Tracheophyta</taxon>
        <taxon>Spermatophyta</taxon>
        <taxon>Magnoliopsida</taxon>
        <taxon>eudicotyledons</taxon>
        <taxon>Gunneridae</taxon>
        <taxon>Pentapetalae</taxon>
        <taxon>Saxifragales</taxon>
        <taxon>Crassulaceae</taxon>
        <taxon>Kalanchoe</taxon>
    </lineage>
</organism>
<evidence type="ECO:0000256" key="5">
    <source>
        <dbReference type="ARBA" id="ARBA00023136"/>
    </source>
</evidence>
<dbReference type="Gramene" id="Kaladp0033s0344.1.v1.1">
    <property type="protein sequence ID" value="Kaladp0033s0344.1.v1.1"/>
    <property type="gene ID" value="Kaladp0033s0344.v1.1"/>
</dbReference>
<dbReference type="InterPro" id="IPR003388">
    <property type="entry name" value="Reticulon"/>
</dbReference>
<evidence type="ECO:0000259" key="6">
    <source>
        <dbReference type="Pfam" id="PF02453"/>
    </source>
</evidence>
<sequence length="67" mass="7439">MSLILLSFLGAVSLHSLFVVALPIAFTAFYMYEKNEEEIDALMTDIRSFGCKLRAVISKKLAKPKTG</sequence>
<proteinExistence type="predicted"/>
<keyword evidence="5" id="KW-0472">Membrane</keyword>
<keyword evidence="3" id="KW-0256">Endoplasmic reticulum</keyword>
<evidence type="ECO:0000256" key="1">
    <source>
        <dbReference type="ARBA" id="ARBA00004477"/>
    </source>
</evidence>
<name>A0A7N0TDX9_KALFE</name>
<dbReference type="GO" id="GO:0005789">
    <property type="term" value="C:endoplasmic reticulum membrane"/>
    <property type="evidence" value="ECO:0007669"/>
    <property type="project" value="UniProtKB-SubCell"/>
</dbReference>
<keyword evidence="4" id="KW-1133">Transmembrane helix</keyword>
<comment type="subcellular location">
    <subcellularLocation>
        <location evidence="1">Endoplasmic reticulum membrane</location>
        <topology evidence="1">Multi-pass membrane protein</topology>
    </subcellularLocation>
</comment>
<accession>A0A7N0TDX9</accession>
<protein>
    <recommendedName>
        <fullName evidence="6">Reticulon domain-containing protein</fullName>
    </recommendedName>
</protein>
<evidence type="ECO:0000313" key="7">
    <source>
        <dbReference type="EnsemblPlants" id="Kaladp0033s0344.1.v1.1"/>
    </source>
</evidence>
<keyword evidence="8" id="KW-1185">Reference proteome</keyword>
<reference evidence="7" key="1">
    <citation type="submission" date="2021-01" db="UniProtKB">
        <authorList>
            <consortium name="EnsemblPlants"/>
        </authorList>
    </citation>
    <scope>IDENTIFICATION</scope>
</reference>